<feature type="domain" description="Cathepsin propeptide inhibitor" evidence="9">
    <location>
        <begin position="26"/>
        <end position="83"/>
    </location>
</feature>
<dbReference type="GO" id="GO:0006508">
    <property type="term" value="P:proteolysis"/>
    <property type="evidence" value="ECO:0007669"/>
    <property type="project" value="UniProtKB-KW"/>
</dbReference>
<evidence type="ECO:0000256" key="3">
    <source>
        <dbReference type="ARBA" id="ARBA00022801"/>
    </source>
</evidence>
<proteinExistence type="inferred from homology"/>
<dbReference type="CDD" id="cd02248">
    <property type="entry name" value="Peptidase_C1A"/>
    <property type="match status" value="1"/>
</dbReference>
<evidence type="ECO:0000256" key="5">
    <source>
        <dbReference type="ARBA" id="ARBA00023145"/>
    </source>
</evidence>
<dbReference type="PANTHER" id="PTHR12411">
    <property type="entry name" value="CYSTEINE PROTEASE FAMILY C1-RELATED"/>
    <property type="match status" value="1"/>
</dbReference>
<keyword evidence="10" id="KW-1185">Reference proteome</keyword>
<organism evidence="10 11">
    <name type="scientific">Acrobeloides nanus</name>
    <dbReference type="NCBI Taxonomy" id="290746"/>
    <lineage>
        <taxon>Eukaryota</taxon>
        <taxon>Metazoa</taxon>
        <taxon>Ecdysozoa</taxon>
        <taxon>Nematoda</taxon>
        <taxon>Chromadorea</taxon>
        <taxon>Rhabditida</taxon>
        <taxon>Tylenchina</taxon>
        <taxon>Cephalobomorpha</taxon>
        <taxon>Cephaloboidea</taxon>
        <taxon>Cephalobidae</taxon>
        <taxon>Acrobeloides</taxon>
    </lineage>
</organism>
<dbReference type="SUPFAM" id="SSF54001">
    <property type="entry name" value="Cysteine proteinases"/>
    <property type="match status" value="1"/>
</dbReference>
<dbReference type="InterPro" id="IPR000169">
    <property type="entry name" value="Pept_cys_AS"/>
</dbReference>
<dbReference type="PROSITE" id="PS00139">
    <property type="entry name" value="THIOL_PROTEASE_CYS"/>
    <property type="match status" value="1"/>
</dbReference>
<keyword evidence="5" id="KW-0865">Zymogen</keyword>
<dbReference type="Pfam" id="PF00112">
    <property type="entry name" value="Peptidase_C1"/>
    <property type="match status" value="1"/>
</dbReference>
<reference evidence="11" key="1">
    <citation type="submission" date="2022-11" db="UniProtKB">
        <authorList>
            <consortium name="WormBaseParasite"/>
        </authorList>
    </citation>
    <scope>IDENTIFICATION</scope>
</reference>
<dbReference type="InterPro" id="IPR038765">
    <property type="entry name" value="Papain-like_cys_pep_sf"/>
</dbReference>
<evidence type="ECO:0000259" key="9">
    <source>
        <dbReference type="SMART" id="SM00848"/>
    </source>
</evidence>
<dbReference type="SMART" id="SM00645">
    <property type="entry name" value="Pept_C1"/>
    <property type="match status" value="1"/>
</dbReference>
<dbReference type="InterPro" id="IPR025660">
    <property type="entry name" value="Pept_his_AS"/>
</dbReference>
<dbReference type="InterPro" id="IPR039417">
    <property type="entry name" value="Peptidase_C1A_papain-like"/>
</dbReference>
<dbReference type="InterPro" id="IPR013201">
    <property type="entry name" value="Prot_inhib_I29"/>
</dbReference>
<feature type="chain" id="PRO_5037770798" evidence="7">
    <location>
        <begin position="19"/>
        <end position="334"/>
    </location>
</feature>
<dbReference type="Pfam" id="PF08246">
    <property type="entry name" value="Inhibitor_I29"/>
    <property type="match status" value="1"/>
</dbReference>
<evidence type="ECO:0000256" key="2">
    <source>
        <dbReference type="ARBA" id="ARBA00022670"/>
    </source>
</evidence>
<evidence type="ECO:0000313" key="10">
    <source>
        <dbReference type="Proteomes" id="UP000887540"/>
    </source>
</evidence>
<evidence type="ECO:0000256" key="4">
    <source>
        <dbReference type="ARBA" id="ARBA00022807"/>
    </source>
</evidence>
<keyword evidence="6" id="KW-1015">Disulfide bond</keyword>
<keyword evidence="4" id="KW-0788">Thiol protease</keyword>
<dbReference type="GO" id="GO:0008234">
    <property type="term" value="F:cysteine-type peptidase activity"/>
    <property type="evidence" value="ECO:0007669"/>
    <property type="project" value="UniProtKB-KW"/>
</dbReference>
<feature type="domain" description="Peptidase C1A papain C-terminal" evidence="8">
    <location>
        <begin position="116"/>
        <end position="331"/>
    </location>
</feature>
<evidence type="ECO:0000256" key="1">
    <source>
        <dbReference type="ARBA" id="ARBA00008455"/>
    </source>
</evidence>
<dbReference type="Proteomes" id="UP000887540">
    <property type="component" value="Unplaced"/>
</dbReference>
<dbReference type="PROSITE" id="PS00640">
    <property type="entry name" value="THIOL_PROTEASE_ASN"/>
    <property type="match status" value="1"/>
</dbReference>
<evidence type="ECO:0000256" key="7">
    <source>
        <dbReference type="SAM" id="SignalP"/>
    </source>
</evidence>
<evidence type="ECO:0000259" key="8">
    <source>
        <dbReference type="SMART" id="SM00645"/>
    </source>
</evidence>
<keyword evidence="2" id="KW-0645">Protease</keyword>
<evidence type="ECO:0000256" key="6">
    <source>
        <dbReference type="ARBA" id="ARBA00023157"/>
    </source>
</evidence>
<dbReference type="FunFam" id="3.90.70.10:FF:000103">
    <property type="entry name" value="Hypothetical LOC496748"/>
    <property type="match status" value="1"/>
</dbReference>
<feature type="signal peptide" evidence="7">
    <location>
        <begin position="1"/>
        <end position="18"/>
    </location>
</feature>
<dbReference type="Gene3D" id="3.90.70.10">
    <property type="entry name" value="Cysteine proteinases"/>
    <property type="match status" value="1"/>
</dbReference>
<name>A0A914BZG9_9BILA</name>
<dbReference type="InterPro" id="IPR000668">
    <property type="entry name" value="Peptidase_C1A_C"/>
</dbReference>
<sequence>MVVFKVFIILVLFYICNAKLDYQSEFDQFVKSNNRIYKDENERNFRFQTFVENLEEIAKFSQDSKGTAKFGLNKFSDWTKEEKTRLTPYSPKAQELSKQSKALGTCLSSTNTSVVLPKNFDWRDSKIVTPVKDQGQCGSCWAFATIAVVEAQIVKKTGQYQNLSEQELVDCALNLGCNGGAPSLALTYIELNGIANETTYPYEAKDQKCQANIKGDNRGHIDTWACIDLDEDSAAYWLTKIGPIVYDIWVPDALYSYKSGVLWPSELDCLVGITKFAAHAVTIVGFGEENGVPYWLIKNSWGSDWGDNGYFKIHRGDKACAIGLPHTAAVIWPL</sequence>
<dbReference type="PROSITE" id="PS00639">
    <property type="entry name" value="THIOL_PROTEASE_HIS"/>
    <property type="match status" value="1"/>
</dbReference>
<evidence type="ECO:0000313" key="11">
    <source>
        <dbReference type="WBParaSite" id="ACRNAN_Path_1361.g5345.t1"/>
    </source>
</evidence>
<dbReference type="InterPro" id="IPR025661">
    <property type="entry name" value="Pept_asp_AS"/>
</dbReference>
<keyword evidence="7" id="KW-0732">Signal</keyword>
<protein>
    <submittedName>
        <fullName evidence="11">Uncharacterized protein</fullName>
    </submittedName>
</protein>
<dbReference type="SMART" id="SM00848">
    <property type="entry name" value="Inhibitor_I29"/>
    <property type="match status" value="1"/>
</dbReference>
<dbReference type="PRINTS" id="PR00705">
    <property type="entry name" value="PAPAIN"/>
</dbReference>
<dbReference type="AlphaFoldDB" id="A0A914BZG9"/>
<dbReference type="InterPro" id="IPR013128">
    <property type="entry name" value="Peptidase_C1A"/>
</dbReference>
<comment type="similarity">
    <text evidence="1">Belongs to the peptidase C1 family.</text>
</comment>
<keyword evidence="3" id="KW-0378">Hydrolase</keyword>
<accession>A0A914BZG9</accession>
<dbReference type="WBParaSite" id="ACRNAN_Path_1361.g5345.t1">
    <property type="protein sequence ID" value="ACRNAN_Path_1361.g5345.t1"/>
    <property type="gene ID" value="ACRNAN_Path_1361.g5345"/>
</dbReference>